<feature type="transmembrane region" description="Helical" evidence="1">
    <location>
        <begin position="17"/>
        <end position="35"/>
    </location>
</feature>
<protein>
    <submittedName>
        <fullName evidence="2">Uncharacterized protein</fullName>
    </submittedName>
</protein>
<reference evidence="2" key="1">
    <citation type="submission" date="2018-06" db="EMBL/GenBank/DDBJ databases">
        <authorList>
            <person name="Zhirakovskaya E."/>
        </authorList>
    </citation>
    <scope>NUCLEOTIDE SEQUENCE</scope>
</reference>
<dbReference type="AlphaFoldDB" id="A0A3B0U7T5"/>
<keyword evidence="1" id="KW-0472">Membrane</keyword>
<keyword evidence="1" id="KW-1133">Transmembrane helix</keyword>
<sequence length="183" mass="21339">MKVIKSNKIGSRIHSPFVYRLVANVLFAGYPYYAFQEIEKLTDKKGEVAEYQFIFRLVNYFQPEAIQYIGNEDNRLKKVCSLAKKNVAVYDIQSFGSEGKTLQLSGGKDRLVIWNNYCEIKDFEITPEIQGVWIIRNIKSHAIKDFFNKLMKHQDVTITIRLGHLGIVIFNGQFQKQNYVIKY</sequence>
<keyword evidence="1" id="KW-0812">Transmembrane</keyword>
<gene>
    <name evidence="2" type="ORF">MNBD_BACTEROID01-937</name>
</gene>
<dbReference type="EMBL" id="UOEP01000148">
    <property type="protein sequence ID" value="VAW21557.1"/>
    <property type="molecule type" value="Genomic_DNA"/>
</dbReference>
<evidence type="ECO:0000256" key="1">
    <source>
        <dbReference type="SAM" id="Phobius"/>
    </source>
</evidence>
<name>A0A3B0U7T5_9ZZZZ</name>
<evidence type="ECO:0000313" key="2">
    <source>
        <dbReference type="EMBL" id="VAW21557.1"/>
    </source>
</evidence>
<proteinExistence type="predicted"/>
<organism evidence="2">
    <name type="scientific">hydrothermal vent metagenome</name>
    <dbReference type="NCBI Taxonomy" id="652676"/>
    <lineage>
        <taxon>unclassified sequences</taxon>
        <taxon>metagenomes</taxon>
        <taxon>ecological metagenomes</taxon>
    </lineage>
</organism>
<accession>A0A3B0U7T5</accession>